<name>A0A839K208_9FIRM</name>
<gene>
    <name evidence="5" type="ORF">H0486_13780</name>
</gene>
<dbReference type="InterPro" id="IPR004474">
    <property type="entry name" value="LytR_CpsA_psr"/>
</dbReference>
<keyword evidence="2" id="KW-1133">Transmembrane helix</keyword>
<dbReference type="PANTHER" id="PTHR33392">
    <property type="entry name" value="POLYISOPRENYL-TEICHOIC ACID--PEPTIDOGLYCAN TEICHOIC ACID TRANSFERASE TAGU"/>
    <property type="match status" value="1"/>
</dbReference>
<evidence type="ECO:0000313" key="5">
    <source>
        <dbReference type="EMBL" id="MBB2183945.1"/>
    </source>
</evidence>
<accession>A0A839K208</accession>
<dbReference type="Gene3D" id="3.40.630.190">
    <property type="entry name" value="LCP protein"/>
    <property type="match status" value="1"/>
</dbReference>
<proteinExistence type="inferred from homology"/>
<comment type="similarity">
    <text evidence="1">Belongs to the LytR/CpsA/Psr (LCP) family.</text>
</comment>
<evidence type="ECO:0000259" key="3">
    <source>
        <dbReference type="Pfam" id="PF03816"/>
    </source>
</evidence>
<keyword evidence="6" id="KW-1185">Reference proteome</keyword>
<dbReference type="PANTHER" id="PTHR33392:SF6">
    <property type="entry name" value="POLYISOPRENYL-TEICHOIC ACID--PEPTIDOGLYCAN TEICHOIC ACID TRANSFERASE TAGU"/>
    <property type="match status" value="1"/>
</dbReference>
<dbReference type="InterPro" id="IPR050922">
    <property type="entry name" value="LytR/CpsA/Psr_CW_biosynth"/>
</dbReference>
<feature type="domain" description="Cell envelope-related transcriptional attenuator" evidence="3">
    <location>
        <begin position="430"/>
        <end position="586"/>
    </location>
</feature>
<feature type="domain" description="Peptidase M56" evidence="4">
    <location>
        <begin position="8"/>
        <end position="336"/>
    </location>
</feature>
<dbReference type="RefSeq" id="WP_228353556.1">
    <property type="nucleotide sequence ID" value="NZ_JACEGA010000001.1"/>
</dbReference>
<keyword evidence="2" id="KW-0812">Transmembrane</keyword>
<dbReference type="Pfam" id="PF05569">
    <property type="entry name" value="Peptidase_M56"/>
    <property type="match status" value="1"/>
</dbReference>
<dbReference type="NCBIfam" id="TIGR00350">
    <property type="entry name" value="lytR_cpsA_psr"/>
    <property type="match status" value="1"/>
</dbReference>
<feature type="transmembrane region" description="Helical" evidence="2">
    <location>
        <begin position="6"/>
        <end position="25"/>
    </location>
</feature>
<dbReference type="CDD" id="cd07341">
    <property type="entry name" value="M56_BlaR1_MecR1_like"/>
    <property type="match status" value="1"/>
</dbReference>
<dbReference type="Pfam" id="PF03816">
    <property type="entry name" value="LytR_cpsA_psr"/>
    <property type="match status" value="1"/>
</dbReference>
<feature type="transmembrane region" description="Helical" evidence="2">
    <location>
        <begin position="346"/>
        <end position="367"/>
    </location>
</feature>
<dbReference type="Proteomes" id="UP000574276">
    <property type="component" value="Unassembled WGS sequence"/>
</dbReference>
<evidence type="ECO:0000256" key="2">
    <source>
        <dbReference type="SAM" id="Phobius"/>
    </source>
</evidence>
<evidence type="ECO:0000259" key="4">
    <source>
        <dbReference type="Pfam" id="PF05569"/>
    </source>
</evidence>
<dbReference type="InterPro" id="IPR008756">
    <property type="entry name" value="Peptidase_M56"/>
</dbReference>
<feature type="transmembrane region" description="Helical" evidence="2">
    <location>
        <begin position="142"/>
        <end position="165"/>
    </location>
</feature>
<dbReference type="EMBL" id="JACEGA010000001">
    <property type="protein sequence ID" value="MBB2183945.1"/>
    <property type="molecule type" value="Genomic_DNA"/>
</dbReference>
<organism evidence="5 6">
    <name type="scientific">Variimorphobacter saccharofermentans</name>
    <dbReference type="NCBI Taxonomy" id="2755051"/>
    <lineage>
        <taxon>Bacteria</taxon>
        <taxon>Bacillati</taxon>
        <taxon>Bacillota</taxon>
        <taxon>Clostridia</taxon>
        <taxon>Lachnospirales</taxon>
        <taxon>Lachnospiraceae</taxon>
        <taxon>Variimorphobacter</taxon>
    </lineage>
</organism>
<comment type="caution">
    <text evidence="5">The sequence shown here is derived from an EMBL/GenBank/DDBJ whole genome shotgun (WGS) entry which is preliminary data.</text>
</comment>
<reference evidence="5 6" key="1">
    <citation type="submission" date="2020-07" db="EMBL/GenBank/DDBJ databases">
        <title>Characterization and genome sequencing of isolate MD1, a novel member within the family Lachnospiraceae.</title>
        <authorList>
            <person name="Rettenmaier R."/>
            <person name="Di Bello L."/>
            <person name="Zinser C."/>
            <person name="Scheitz K."/>
            <person name="Liebl W."/>
            <person name="Zverlov V."/>
        </authorList>
    </citation>
    <scope>NUCLEOTIDE SEQUENCE [LARGE SCALE GENOMIC DNA]</scope>
    <source>
        <strain evidence="5 6">MD1</strain>
    </source>
</reference>
<dbReference type="AlphaFoldDB" id="A0A839K208"/>
<keyword evidence="2" id="KW-0472">Membrane</keyword>
<evidence type="ECO:0000313" key="6">
    <source>
        <dbReference type="Proteomes" id="UP000574276"/>
    </source>
</evidence>
<feature type="transmembrane region" description="Helical" evidence="2">
    <location>
        <begin position="37"/>
        <end position="55"/>
    </location>
</feature>
<evidence type="ECO:0000256" key="1">
    <source>
        <dbReference type="ARBA" id="ARBA00006068"/>
    </source>
</evidence>
<sequence length="667" mass="76067">MNDLFLTILILSIICSIIIVFVAVLDKLFHKSYSRQWKYIIWAIISLRLIIPIKIDIIDIPAPINLNQLITNAESEDHDISHSANTLAINDNMDFNSDSMPVDTSFIDRTEIETMRPAGNPGRQNTISNLKSVSHPVPVQSVMGTISIIWIIGAIAFLIYHVLAYTHYKRNLFRWSNIIENQDILEQFHQLQSELNIKRNIRILTSSQLSTPILIGFLKPCIILPIENFTKEQYQFILKHELIHYKHQDLLYKIILLIANALHWFNPLIHYMVYLANIDMELYCDETLIAREDRTYRENYSMTLLKIMTSSMKNHSVLLSTNFSSKKEHVKKRFHQIMNAKPTKKGICFVAVMICLIVLMGNVFSWFGQEKVSKAGITDKPGNVVSTNTNSDQRQVINSNIADNTVSQWEDTQHILVLGIDANDTETKARADSILIVSVNPETKKISLISLLRDMYLELPNGEKDKLSSIYQIGGAELMKKTIESNFDLTIHNTVTVNMKAFEKIIDSIGGVEVELSGKEAEYLNKTNYISNKKYRTVVAGKQMLNGNQALGYVRVRKVPTLQGEREDVGRTARLRSVLMTVIKECSNQDIMELTKLLKDVLPYVITDLSAEQFLSYLKVVLENEFQTDTFVIPVEGSYTQDVKDGMSVLEPDLKANIEVLKQAFNK</sequence>
<protein>
    <submittedName>
        <fullName evidence="5">LCP family protein</fullName>
    </submittedName>
</protein>